<dbReference type="STRING" id="1672749.BJF92_01075"/>
<evidence type="ECO:0000313" key="4">
    <source>
        <dbReference type="EMBL" id="OLP53487.1"/>
    </source>
</evidence>
<evidence type="ECO:0000256" key="1">
    <source>
        <dbReference type="ARBA" id="ARBA00022679"/>
    </source>
</evidence>
<proteinExistence type="predicted"/>
<evidence type="ECO:0000313" key="5">
    <source>
        <dbReference type="Proteomes" id="UP000186143"/>
    </source>
</evidence>
<dbReference type="PANTHER" id="PTHR43420">
    <property type="entry name" value="ACETYLTRANSFERASE"/>
    <property type="match status" value="1"/>
</dbReference>
<dbReference type="InterPro" id="IPR050680">
    <property type="entry name" value="YpeA/RimI_acetyltransf"/>
</dbReference>
<sequence length="163" mass="17865">MIDQWLRKPDFEIVALRSADLPEVALCHAGRFPHPWGEDEIHALTGQATVFGFVARQTNALLGRPALGGFVLTRAAGGEGEILTIAVDARYGRLGIGWRLMRAALGEARRRGAESLFLEVDETNQPAIGLYRRLGFQTVATRKAYYKGADGTRTGALVMRLDL</sequence>
<dbReference type="GO" id="GO:0016747">
    <property type="term" value="F:acyltransferase activity, transferring groups other than amino-acyl groups"/>
    <property type="evidence" value="ECO:0007669"/>
    <property type="project" value="InterPro"/>
</dbReference>
<dbReference type="Pfam" id="PF00583">
    <property type="entry name" value="Acetyltransf_1"/>
    <property type="match status" value="1"/>
</dbReference>
<dbReference type="Gene3D" id="3.40.630.30">
    <property type="match status" value="1"/>
</dbReference>
<dbReference type="SUPFAM" id="SSF55729">
    <property type="entry name" value="Acyl-CoA N-acyltransferases (Nat)"/>
    <property type="match status" value="1"/>
</dbReference>
<dbReference type="InterPro" id="IPR000182">
    <property type="entry name" value="GNAT_dom"/>
</dbReference>
<dbReference type="InterPro" id="IPR016181">
    <property type="entry name" value="Acyl_CoA_acyltransferase"/>
</dbReference>
<accession>A0A1Q9AEV6</accession>
<protein>
    <submittedName>
        <fullName evidence="4">Ribosomal-protein-alanine acetyltransferase</fullName>
    </submittedName>
</protein>
<dbReference type="PROSITE" id="PS51186">
    <property type="entry name" value="GNAT"/>
    <property type="match status" value="1"/>
</dbReference>
<keyword evidence="2" id="KW-0012">Acyltransferase</keyword>
<name>A0A1Q9AEV6_9HYPH</name>
<comment type="caution">
    <text evidence="4">The sequence shown here is derived from an EMBL/GenBank/DDBJ whole genome shotgun (WGS) entry which is preliminary data.</text>
</comment>
<dbReference type="EMBL" id="MKIO01000040">
    <property type="protein sequence ID" value="OLP53487.1"/>
    <property type="molecule type" value="Genomic_DNA"/>
</dbReference>
<evidence type="ECO:0000256" key="2">
    <source>
        <dbReference type="ARBA" id="ARBA00023315"/>
    </source>
</evidence>
<dbReference type="PANTHER" id="PTHR43420:SF12">
    <property type="entry name" value="N-ACETYLTRANSFERASE DOMAIN-CONTAINING PROTEIN"/>
    <property type="match status" value="1"/>
</dbReference>
<organism evidence="4 5">
    <name type="scientific">Xaviernesmea rhizosphaerae</name>
    <dbReference type="NCBI Taxonomy" id="1672749"/>
    <lineage>
        <taxon>Bacteria</taxon>
        <taxon>Pseudomonadati</taxon>
        <taxon>Pseudomonadota</taxon>
        <taxon>Alphaproteobacteria</taxon>
        <taxon>Hyphomicrobiales</taxon>
        <taxon>Rhizobiaceae</taxon>
        <taxon>Rhizobium/Agrobacterium group</taxon>
        <taxon>Xaviernesmea</taxon>
    </lineage>
</organism>
<evidence type="ECO:0000259" key="3">
    <source>
        <dbReference type="PROSITE" id="PS51186"/>
    </source>
</evidence>
<dbReference type="Proteomes" id="UP000186143">
    <property type="component" value="Unassembled WGS sequence"/>
</dbReference>
<feature type="domain" description="N-acetyltransferase" evidence="3">
    <location>
        <begin position="11"/>
        <end position="163"/>
    </location>
</feature>
<gene>
    <name evidence="4" type="ORF">BJF92_01075</name>
</gene>
<reference evidence="4 5" key="1">
    <citation type="submission" date="2016-09" db="EMBL/GenBank/DDBJ databases">
        <title>Rhizobium sp. nov., a novel species isolated from the rice rhizosphere.</title>
        <authorList>
            <person name="Zhao J."/>
            <person name="Zhang X."/>
        </authorList>
    </citation>
    <scope>NUCLEOTIDE SEQUENCE [LARGE SCALE GENOMIC DNA]</scope>
    <source>
        <strain evidence="4 5">MH17</strain>
    </source>
</reference>
<dbReference type="CDD" id="cd04301">
    <property type="entry name" value="NAT_SF"/>
    <property type="match status" value="1"/>
</dbReference>
<dbReference type="AlphaFoldDB" id="A0A1Q9AEV6"/>
<keyword evidence="1 4" id="KW-0808">Transferase</keyword>